<evidence type="ECO:0000259" key="4">
    <source>
        <dbReference type="SMART" id="SM00806"/>
    </source>
</evidence>
<evidence type="ECO:0000313" key="5">
    <source>
        <dbReference type="EMBL" id="KAF7729519.1"/>
    </source>
</evidence>
<dbReference type="EMBL" id="JABAYA010000024">
    <property type="protein sequence ID" value="KAF7729519.1"/>
    <property type="molecule type" value="Genomic_DNA"/>
</dbReference>
<dbReference type="InterPro" id="IPR022782">
    <property type="entry name" value="AIP3-like_C"/>
</dbReference>
<dbReference type="GO" id="GO:0005737">
    <property type="term" value="C:cytoplasm"/>
    <property type="evidence" value="ECO:0007669"/>
    <property type="project" value="TreeGrafter"/>
</dbReference>
<dbReference type="InterPro" id="IPR005613">
    <property type="entry name" value="AIP3_C"/>
</dbReference>
<feature type="compositionally biased region" description="Low complexity" evidence="3">
    <location>
        <begin position="129"/>
        <end position="151"/>
    </location>
</feature>
<keyword evidence="6" id="KW-1185">Reference proteome</keyword>
<dbReference type="Pfam" id="PF03915">
    <property type="entry name" value="AIP3"/>
    <property type="match status" value="1"/>
</dbReference>
<dbReference type="PANTHER" id="PTHR22741:SF10">
    <property type="entry name" value="COILED-COIL DOMAIN-CONTAINING PROTEIN CG32809"/>
    <property type="match status" value="1"/>
</dbReference>
<dbReference type="InterPro" id="IPR056279">
    <property type="entry name" value="Aip3p_Bud6_N"/>
</dbReference>
<comment type="caution">
    <text evidence="5">The sequence shown here is derived from an EMBL/GenBank/DDBJ whole genome shotgun (WGS) entry which is preliminary data.</text>
</comment>
<sequence length="764" mass="86555">MADVERTITRLLMSTKKLLEGLTAWSVGKVTDIQVEEIYHTLAADFILVTRAFETAQMPMIDVARIPEDLHACLRVLLVQEPSTWVLEQHISSIRDVILRLLQALKRKQARLRDRAEFDLTPRSPDRLSSSSMGSHGSSSSSTNQSRHMSTPSLRTAKRHTTRQENRTLSRSLSAVPGSDAPLPTPTNSSDIAPPRRHGSLSSLRSSSPAPATAPYPQATSSTTNATNNSDFDMNDPKTVDALSALRKQENLSRRSSVRRQSALYRQGLPISTPIRRAEYIPPVPPLPTTAEDSQTSNPSPTKVEQEPAGLVLFLQLGEHVKRVYYEGELTMAGLRMLFIEKFNDTTPHDDVPMITIQDPTTRIHYELEDLADIKPNSLLSLPRKAEKSETKMIENVQERITTKMDGIREEMMTHMRSLFEESMRHMTEQWQEQQQQLQQQTKEQSMVAKTSDLTTAATLSDSMARQIKEKQQEINQLRLDLGVLRQVCAEFQKDTGHLLSELKQKSMTLKERPLVKSSAREYVDKSKEKSEKAAIAITTRLEELQDTIDELKLDVTQRRCRPSAAQLEHCDKEVKTLEKEIADLSEEIKSFKPIWKKTWESELQNIVKEQQFLKEQEGLLLDLEEDHAALLEVLQQLQKVSEIQARKKSLTRQFRVTPAQEGFEGMSSVLKQVTTIEVDHHRRVKALAQAEKMRARELASRIDEFEKELVTFVDAKKLKKIGGTDEIERQRQQKNQAMLKQLYEDPSAEAGGDGNEKGGSSGE</sequence>
<dbReference type="Pfam" id="PF23153">
    <property type="entry name" value="Aip3p_Bud6_N"/>
    <property type="match status" value="1"/>
</dbReference>
<dbReference type="GO" id="GO:0051286">
    <property type="term" value="C:cell tip"/>
    <property type="evidence" value="ECO:0007669"/>
    <property type="project" value="TreeGrafter"/>
</dbReference>
<feature type="coiled-coil region" evidence="2">
    <location>
        <begin position="424"/>
        <end position="488"/>
    </location>
</feature>
<feature type="domain" description="Actin interacting protein 3 C-terminal" evidence="4">
    <location>
        <begin position="314"/>
        <end position="737"/>
    </location>
</feature>
<feature type="compositionally biased region" description="Gly residues" evidence="3">
    <location>
        <begin position="752"/>
        <end position="764"/>
    </location>
</feature>
<dbReference type="OrthoDB" id="783096at2759"/>
<dbReference type="GO" id="GO:0005519">
    <property type="term" value="F:cytoskeletal regulatory protein binding"/>
    <property type="evidence" value="ECO:0007669"/>
    <property type="project" value="InterPro"/>
</dbReference>
<dbReference type="PANTHER" id="PTHR22741">
    <property type="entry name" value="P140CAP/SNIP-RELATED"/>
    <property type="match status" value="1"/>
</dbReference>
<evidence type="ECO:0000313" key="6">
    <source>
        <dbReference type="Proteomes" id="UP000605846"/>
    </source>
</evidence>
<dbReference type="InterPro" id="IPR051825">
    <property type="entry name" value="SRCIN1"/>
</dbReference>
<dbReference type="Gene3D" id="1.20.58.1540">
    <property type="entry name" value="Actin interacting protein 3, C-terminal domain"/>
    <property type="match status" value="1"/>
</dbReference>
<feature type="coiled-coil region" evidence="2">
    <location>
        <begin position="528"/>
        <end position="641"/>
    </location>
</feature>
<keyword evidence="1 2" id="KW-0175">Coiled coil</keyword>
<feature type="compositionally biased region" description="Polar residues" evidence="3">
    <location>
        <begin position="291"/>
        <end position="303"/>
    </location>
</feature>
<evidence type="ECO:0000256" key="2">
    <source>
        <dbReference type="SAM" id="Coils"/>
    </source>
</evidence>
<feature type="region of interest" description="Disordered" evidence="3">
    <location>
        <begin position="725"/>
        <end position="764"/>
    </location>
</feature>
<feature type="compositionally biased region" description="Basic and acidic residues" evidence="3">
    <location>
        <begin position="116"/>
        <end position="126"/>
    </location>
</feature>
<dbReference type="Proteomes" id="UP000605846">
    <property type="component" value="Unassembled WGS sequence"/>
</dbReference>
<gene>
    <name evidence="5" type="primary">BUD6_1</name>
    <name evidence="5" type="ORF">EC973_004193</name>
</gene>
<organism evidence="5 6">
    <name type="scientific">Apophysomyces ossiformis</name>
    <dbReference type="NCBI Taxonomy" id="679940"/>
    <lineage>
        <taxon>Eukaryota</taxon>
        <taxon>Fungi</taxon>
        <taxon>Fungi incertae sedis</taxon>
        <taxon>Mucoromycota</taxon>
        <taxon>Mucoromycotina</taxon>
        <taxon>Mucoromycetes</taxon>
        <taxon>Mucorales</taxon>
        <taxon>Mucorineae</taxon>
        <taxon>Mucoraceae</taxon>
        <taxon>Apophysomyces</taxon>
    </lineage>
</organism>
<name>A0A8H7EUX1_9FUNG</name>
<dbReference type="SMART" id="SM00806">
    <property type="entry name" value="AIP3"/>
    <property type="match status" value="1"/>
</dbReference>
<proteinExistence type="predicted"/>
<feature type="region of interest" description="Disordered" evidence="3">
    <location>
        <begin position="116"/>
        <end position="237"/>
    </location>
</feature>
<evidence type="ECO:0000256" key="3">
    <source>
        <dbReference type="SAM" id="MobiDB-lite"/>
    </source>
</evidence>
<evidence type="ECO:0000256" key="1">
    <source>
        <dbReference type="ARBA" id="ARBA00023054"/>
    </source>
</evidence>
<dbReference type="AlphaFoldDB" id="A0A8H7EUX1"/>
<reference evidence="5" key="1">
    <citation type="submission" date="2020-01" db="EMBL/GenBank/DDBJ databases">
        <title>Genome Sequencing of Three Apophysomyces-Like Fungal Strains Confirms a Novel Fungal Genus in the Mucoromycota with divergent Burkholderia-like Endosymbiotic Bacteria.</title>
        <authorList>
            <person name="Stajich J.E."/>
            <person name="Macias A.M."/>
            <person name="Carter-House D."/>
            <person name="Lovett B."/>
            <person name="Kasson L.R."/>
            <person name="Berry K."/>
            <person name="Grigoriev I."/>
            <person name="Chang Y."/>
            <person name="Spatafora J."/>
            <person name="Kasson M.T."/>
        </authorList>
    </citation>
    <scope>NUCLEOTIDE SEQUENCE</scope>
    <source>
        <strain evidence="5">NRRL A-21654</strain>
    </source>
</reference>
<dbReference type="GO" id="GO:0030010">
    <property type="term" value="P:establishment of cell polarity"/>
    <property type="evidence" value="ECO:0007669"/>
    <property type="project" value="TreeGrafter"/>
</dbReference>
<feature type="region of interest" description="Disordered" evidence="3">
    <location>
        <begin position="276"/>
        <end position="305"/>
    </location>
</feature>
<accession>A0A8H7EUX1</accession>
<feature type="compositionally biased region" description="Low complexity" evidence="3">
    <location>
        <begin position="200"/>
        <end position="230"/>
    </location>
</feature>
<protein>
    <submittedName>
        <fullName evidence="5">Bud site selection protein 6</fullName>
    </submittedName>
</protein>